<feature type="compositionally biased region" description="Polar residues" evidence="1">
    <location>
        <begin position="597"/>
        <end position="614"/>
    </location>
</feature>
<gene>
    <name evidence="2" type="ORF">NEOLI_000309</name>
</gene>
<dbReference type="EMBL" id="LXFE01000211">
    <property type="protein sequence ID" value="OLL26260.1"/>
    <property type="molecule type" value="Genomic_DNA"/>
</dbReference>
<name>A0A1U7LUB0_NEOID</name>
<proteinExistence type="predicted"/>
<dbReference type="GO" id="GO:0005085">
    <property type="term" value="F:guanyl-nucleotide exchange factor activity"/>
    <property type="evidence" value="ECO:0007669"/>
    <property type="project" value="InterPro"/>
</dbReference>
<dbReference type="InterPro" id="IPR036964">
    <property type="entry name" value="RASGEF_cat_dom_sf"/>
</dbReference>
<feature type="region of interest" description="Disordered" evidence="1">
    <location>
        <begin position="586"/>
        <end position="638"/>
    </location>
</feature>
<accession>A0A1U7LUB0</accession>
<feature type="compositionally biased region" description="Polar residues" evidence="1">
    <location>
        <begin position="80"/>
        <end position="102"/>
    </location>
</feature>
<sequence length="719" mass="78971">MEIASSLVRAAEDAVAERKMKTAFMLLNNAAVTLLQAMQDYEFQGERYLAVHSFANVAKLIPHLASVVSTMATITERLQPRSSSLRDQPKRPSSPTSSINENIPSIPTPLILQSYLSACNELVATNSKLKSLTPNVSLQSHRRLIELRALYQLQIDQIEGKMKSGSELSIARIRSPGDIAKVIVSISARLQSDDSKSKKGWLEYLENLTAHLIVKSANESTEAGAEALQKLISTAELLLTKYKDYEAGDSVLRGIEHSSVTRLVSMWGSASPSILKTRTTLRSIVPPKKPKKLAEVQADEQIECWLLNQAYVQNKHLLRQSYLAEAKRPEEVDPQDRANRAQALVASLTMEANIPSPPRTPLPPGGLQSLINALLTKQPMRSSSTVVASHSSDVWSPSSGPLASHSKPTLSTSLTSVSRDQSPFSHPSQNGTHLQREIDADLMSLTDSVEHTPPSSHDSFEWASDGEGDELRELTRQTVQKVMDEMKRTKEDVSRRTSTALQEAQRALNETKDAVEPLERGQVEDPCGTSIPSEAPDEDATEMAKMSEMKKTVLSLADAATNLNSDSIEVVEQIGGIEVPSDFPHAKAEEQHPGSFETMNQCSSQSQPCLQGTASHKRPDSRGSVVSQAPSNESHRATLGSLNFLDQRQLLNRSSRSLARDDTLHTRRSSLSTENHDLLLSQEFQSRKEFPLNKSQRQQARRVKNGGAHWRGGKTGGGI</sequence>
<dbReference type="AlphaFoldDB" id="A0A1U7LUB0"/>
<dbReference type="SUPFAM" id="SSF48366">
    <property type="entry name" value="Ras GEF"/>
    <property type="match status" value="1"/>
</dbReference>
<evidence type="ECO:0000256" key="1">
    <source>
        <dbReference type="SAM" id="MobiDB-lite"/>
    </source>
</evidence>
<feature type="compositionally biased region" description="Polar residues" evidence="1">
    <location>
        <begin position="395"/>
        <end position="432"/>
    </location>
</feature>
<feature type="compositionally biased region" description="Low complexity" evidence="1">
    <location>
        <begin position="382"/>
        <end position="394"/>
    </location>
</feature>
<organism evidence="2 3">
    <name type="scientific">Neolecta irregularis (strain DAH-3)</name>
    <dbReference type="NCBI Taxonomy" id="1198029"/>
    <lineage>
        <taxon>Eukaryota</taxon>
        <taxon>Fungi</taxon>
        <taxon>Dikarya</taxon>
        <taxon>Ascomycota</taxon>
        <taxon>Taphrinomycotina</taxon>
        <taxon>Neolectales</taxon>
        <taxon>Neolectaceae</taxon>
        <taxon>Neolecta</taxon>
    </lineage>
</organism>
<evidence type="ECO:0000313" key="3">
    <source>
        <dbReference type="Proteomes" id="UP000186594"/>
    </source>
</evidence>
<comment type="caution">
    <text evidence="2">The sequence shown here is derived from an EMBL/GenBank/DDBJ whole genome shotgun (WGS) entry which is preliminary data.</text>
</comment>
<feature type="region of interest" description="Disordered" evidence="1">
    <location>
        <begin position="447"/>
        <end position="471"/>
    </location>
</feature>
<protein>
    <submittedName>
        <fullName evidence="2">Uncharacterized protein</fullName>
    </submittedName>
</protein>
<reference evidence="2 3" key="1">
    <citation type="submission" date="2016-04" db="EMBL/GenBank/DDBJ databases">
        <title>Evolutionary innovation and constraint leading to complex multicellularity in the Ascomycota.</title>
        <authorList>
            <person name="Cisse O."/>
            <person name="Nguyen A."/>
            <person name="Hewitt D.A."/>
            <person name="Jedd G."/>
            <person name="Stajich J.E."/>
        </authorList>
    </citation>
    <scope>NUCLEOTIDE SEQUENCE [LARGE SCALE GENOMIC DNA]</scope>
    <source>
        <strain evidence="2 3">DAH-3</strain>
    </source>
</reference>
<evidence type="ECO:0000313" key="2">
    <source>
        <dbReference type="EMBL" id="OLL26260.1"/>
    </source>
</evidence>
<feature type="region of interest" description="Disordered" evidence="1">
    <location>
        <begin position="78"/>
        <end position="102"/>
    </location>
</feature>
<feature type="region of interest" description="Disordered" evidence="1">
    <location>
        <begin position="382"/>
        <end position="432"/>
    </location>
</feature>
<dbReference type="Gene3D" id="1.10.840.10">
    <property type="entry name" value="Ras guanine-nucleotide exchange factors catalytic domain"/>
    <property type="match status" value="1"/>
</dbReference>
<dbReference type="InterPro" id="IPR023578">
    <property type="entry name" value="Ras_GEF_dom_sf"/>
</dbReference>
<feature type="region of interest" description="Disordered" evidence="1">
    <location>
        <begin position="689"/>
        <end position="719"/>
    </location>
</feature>
<dbReference type="GO" id="GO:0007264">
    <property type="term" value="P:small GTPase-mediated signal transduction"/>
    <property type="evidence" value="ECO:0007669"/>
    <property type="project" value="InterPro"/>
</dbReference>
<feature type="compositionally biased region" description="Gly residues" evidence="1">
    <location>
        <begin position="709"/>
        <end position="719"/>
    </location>
</feature>
<dbReference type="Proteomes" id="UP000186594">
    <property type="component" value="Unassembled WGS sequence"/>
</dbReference>
<keyword evidence="3" id="KW-1185">Reference proteome</keyword>